<dbReference type="Proteomes" id="UP000250928">
    <property type="component" value="Unassembled WGS sequence"/>
</dbReference>
<evidence type="ECO:0000256" key="1">
    <source>
        <dbReference type="SAM" id="MobiDB-lite"/>
    </source>
</evidence>
<dbReference type="Pfam" id="PF09831">
    <property type="entry name" value="DUF2058"/>
    <property type="match status" value="1"/>
</dbReference>
<accession>A0A6N4E9S4</accession>
<protein>
    <submittedName>
        <fullName evidence="2">DUF2058 domain-containing protein</fullName>
    </submittedName>
</protein>
<evidence type="ECO:0000313" key="2">
    <source>
        <dbReference type="EMBL" id="PUE05726.1"/>
    </source>
</evidence>
<name>A0A6N4E9S4_9GAMM</name>
<dbReference type="AlphaFoldDB" id="A0A6N4E9S4"/>
<dbReference type="EMBL" id="PQCO01000039">
    <property type="protein sequence ID" value="PUE05726.1"/>
    <property type="molecule type" value="Genomic_DNA"/>
</dbReference>
<sequence>MGNSLQDQLLGAGLVDQKRVNKAKKAKQQKEKAQRHQRHKTPDESARLARERAAEAARRDRQLNEQRLQAAERKALEARIRQLIETNRLPSEAGDIAYHFSVDGKLRRIHVDAAQQGRLSRGALAVVTLDDAFHLVPADVAEKIAAQAPERVVARNDPASEDAGDDDPYAEFQVPDDLMW</sequence>
<evidence type="ECO:0000313" key="3">
    <source>
        <dbReference type="Proteomes" id="UP000250928"/>
    </source>
</evidence>
<feature type="compositionally biased region" description="Acidic residues" evidence="1">
    <location>
        <begin position="159"/>
        <end position="169"/>
    </location>
</feature>
<organism evidence="2 3">
    <name type="scientific">Candidatus Sedimenticola endophacoides</name>
    <dbReference type="NCBI Taxonomy" id="2548426"/>
    <lineage>
        <taxon>Bacteria</taxon>
        <taxon>Pseudomonadati</taxon>
        <taxon>Pseudomonadota</taxon>
        <taxon>Gammaproteobacteria</taxon>
        <taxon>Chromatiales</taxon>
        <taxon>Sedimenticolaceae</taxon>
        <taxon>Sedimenticola</taxon>
    </lineage>
</organism>
<comment type="caution">
    <text evidence="2">The sequence shown here is derived from an EMBL/GenBank/DDBJ whole genome shotgun (WGS) entry which is preliminary data.</text>
</comment>
<feature type="region of interest" description="Disordered" evidence="1">
    <location>
        <begin position="150"/>
        <end position="180"/>
    </location>
</feature>
<dbReference type="InterPro" id="IPR018636">
    <property type="entry name" value="DUF2058"/>
</dbReference>
<feature type="compositionally biased region" description="Basic and acidic residues" evidence="1">
    <location>
        <begin position="28"/>
        <end position="62"/>
    </location>
</feature>
<gene>
    <name evidence="2" type="ORF">C3L24_00440</name>
</gene>
<feature type="region of interest" description="Disordered" evidence="1">
    <location>
        <begin position="1"/>
        <end position="62"/>
    </location>
</feature>
<proteinExistence type="predicted"/>
<reference evidence="2 3" key="1">
    <citation type="submission" date="2018-01" db="EMBL/GenBank/DDBJ databases">
        <title>Novel co-symbiosis in the lucinid bivalve Phacoides pectinatus.</title>
        <authorList>
            <person name="Lim S.J."/>
            <person name="Davis B.G."/>
            <person name="Gill D.E."/>
            <person name="Engel A.S."/>
            <person name="Anderson L.C."/>
            <person name="Campbell B.J."/>
        </authorList>
    </citation>
    <scope>NUCLEOTIDE SEQUENCE [LARGE SCALE GENOMIC DNA]</scope>
    <source>
        <strain evidence="2">N3_P5</strain>
    </source>
</reference>